<gene>
    <name evidence="1" type="ORF">WN50_12125</name>
</gene>
<dbReference type="EMBL" id="LATL02000355">
    <property type="protein sequence ID" value="KKD37843.1"/>
    <property type="molecule type" value="Genomic_DNA"/>
</dbReference>
<sequence length="193" mass="21737">MKVVLCGPSHSGKSCLREGLKQVIQGLHRKGQAPYPFFITACPDGEGSWYAETVRRDPVLAEKLKKNYKSKFTWKFAQKVANDVQNTSLSFNLIDVGGRIDDKNRLIMQYATHAVILSRDVNLVPEWEQFCSELKLKTIAILQSDLEGVEDKLETEIPILKGSIHGLKRGEDVSTRPMVQKLAEVLVRLSQEV</sequence>
<dbReference type="InterPro" id="IPR027417">
    <property type="entry name" value="P-loop_NTPase"/>
</dbReference>
<name>A0A0F5YGF4_9CYAN</name>
<evidence type="ECO:0000313" key="1">
    <source>
        <dbReference type="EMBL" id="KKD37843.1"/>
    </source>
</evidence>
<dbReference type="SUPFAM" id="SSF52540">
    <property type="entry name" value="P-loop containing nucleoside triphosphate hydrolases"/>
    <property type="match status" value="1"/>
</dbReference>
<protein>
    <recommendedName>
        <fullName evidence="3">CRISPR-associated protein Csx3</fullName>
    </recommendedName>
</protein>
<dbReference type="OrthoDB" id="459959at2"/>
<proteinExistence type="predicted"/>
<organism evidence="1 2">
    <name type="scientific">Limnoraphis robusta CS-951</name>
    <dbReference type="NCBI Taxonomy" id="1637645"/>
    <lineage>
        <taxon>Bacteria</taxon>
        <taxon>Bacillati</taxon>
        <taxon>Cyanobacteriota</taxon>
        <taxon>Cyanophyceae</taxon>
        <taxon>Oscillatoriophycideae</taxon>
        <taxon>Oscillatoriales</taxon>
        <taxon>Sirenicapillariaceae</taxon>
        <taxon>Limnoraphis</taxon>
    </lineage>
</organism>
<dbReference type="PATRIC" id="fig|1637645.4.peg.6967"/>
<comment type="caution">
    <text evidence="1">The sequence shown here is derived from an EMBL/GenBank/DDBJ whole genome shotgun (WGS) entry which is preliminary data.</text>
</comment>
<accession>A0A0F5YGF4</accession>
<evidence type="ECO:0000313" key="2">
    <source>
        <dbReference type="Proteomes" id="UP000033607"/>
    </source>
</evidence>
<reference evidence="1 2" key="1">
    <citation type="submission" date="2015-06" db="EMBL/GenBank/DDBJ databases">
        <title>Draft genome assembly of filamentous brackish cyanobacterium Limnoraphis robusta strain CS-951.</title>
        <authorList>
            <person name="Willis A."/>
            <person name="Parks M."/>
            <person name="Burford M.A."/>
        </authorList>
    </citation>
    <scope>NUCLEOTIDE SEQUENCE [LARGE SCALE GENOMIC DNA]</scope>
    <source>
        <strain evidence="1 2">CS-951</strain>
    </source>
</reference>
<dbReference type="Proteomes" id="UP000033607">
    <property type="component" value="Unassembled WGS sequence"/>
</dbReference>
<dbReference type="RefSeq" id="WP_046278799.1">
    <property type="nucleotide sequence ID" value="NZ_LATL02000355.1"/>
</dbReference>
<evidence type="ECO:0008006" key="3">
    <source>
        <dbReference type="Google" id="ProtNLM"/>
    </source>
</evidence>
<dbReference type="AlphaFoldDB" id="A0A0F5YGF4"/>